<dbReference type="AlphaFoldDB" id="A0A4W3JEG4"/>
<feature type="transmembrane region" description="Helical" evidence="6">
    <location>
        <begin position="205"/>
        <end position="225"/>
    </location>
</feature>
<keyword evidence="9" id="KW-1185">Reference proteome</keyword>
<reference evidence="9" key="2">
    <citation type="journal article" date="2007" name="PLoS Biol.">
        <title>Survey sequencing and comparative analysis of the elephant shark (Callorhinchus milii) genome.</title>
        <authorList>
            <person name="Venkatesh B."/>
            <person name="Kirkness E.F."/>
            <person name="Loh Y.H."/>
            <person name="Halpern A.L."/>
            <person name="Lee A.P."/>
            <person name="Johnson J."/>
            <person name="Dandona N."/>
            <person name="Viswanathan L.D."/>
            <person name="Tay A."/>
            <person name="Venter J.C."/>
            <person name="Strausberg R.L."/>
            <person name="Brenner S."/>
        </authorList>
    </citation>
    <scope>NUCLEOTIDE SEQUENCE [LARGE SCALE GENOMIC DNA]</scope>
</reference>
<dbReference type="STRING" id="7868.ENSCMIP00000040712"/>
<feature type="transmembrane region" description="Helical" evidence="6">
    <location>
        <begin position="43"/>
        <end position="67"/>
    </location>
</feature>
<keyword evidence="5 6" id="KW-0472">Membrane</keyword>
<feature type="domain" description="Major facilitator superfamily (MFS) profile" evidence="7">
    <location>
        <begin position="45"/>
        <end position="444"/>
    </location>
</feature>
<evidence type="ECO:0000256" key="4">
    <source>
        <dbReference type="ARBA" id="ARBA00022989"/>
    </source>
</evidence>
<protein>
    <submittedName>
        <fullName evidence="8">Solute carrier family 18 member B1</fullName>
    </submittedName>
</protein>
<feature type="transmembrane region" description="Helical" evidence="6">
    <location>
        <begin position="110"/>
        <end position="129"/>
    </location>
</feature>
<organism evidence="8 9">
    <name type="scientific">Callorhinchus milii</name>
    <name type="common">Ghost shark</name>
    <dbReference type="NCBI Taxonomy" id="7868"/>
    <lineage>
        <taxon>Eukaryota</taxon>
        <taxon>Metazoa</taxon>
        <taxon>Chordata</taxon>
        <taxon>Craniata</taxon>
        <taxon>Vertebrata</taxon>
        <taxon>Chondrichthyes</taxon>
        <taxon>Holocephali</taxon>
        <taxon>Chimaeriformes</taxon>
        <taxon>Callorhinchidae</taxon>
        <taxon>Callorhinchus</taxon>
    </lineage>
</organism>
<reference evidence="9" key="3">
    <citation type="journal article" date="2014" name="Nature">
        <title>Elephant shark genome provides unique insights into gnathostome evolution.</title>
        <authorList>
            <consortium name="International Elephant Shark Genome Sequencing Consortium"/>
            <person name="Venkatesh B."/>
            <person name="Lee A.P."/>
            <person name="Ravi V."/>
            <person name="Maurya A.K."/>
            <person name="Lian M.M."/>
            <person name="Swann J.B."/>
            <person name="Ohta Y."/>
            <person name="Flajnik M.F."/>
            <person name="Sutoh Y."/>
            <person name="Kasahara M."/>
            <person name="Hoon S."/>
            <person name="Gangu V."/>
            <person name="Roy S.W."/>
            <person name="Irimia M."/>
            <person name="Korzh V."/>
            <person name="Kondrychyn I."/>
            <person name="Lim Z.W."/>
            <person name="Tay B.H."/>
            <person name="Tohari S."/>
            <person name="Kong K.W."/>
            <person name="Ho S."/>
            <person name="Lorente-Galdos B."/>
            <person name="Quilez J."/>
            <person name="Marques-Bonet T."/>
            <person name="Raney B.J."/>
            <person name="Ingham P.W."/>
            <person name="Tay A."/>
            <person name="Hillier L.W."/>
            <person name="Minx P."/>
            <person name="Boehm T."/>
            <person name="Wilson R.K."/>
            <person name="Brenner S."/>
            <person name="Warren W.C."/>
        </authorList>
    </citation>
    <scope>NUCLEOTIDE SEQUENCE [LARGE SCALE GENOMIC DNA]</scope>
</reference>
<evidence type="ECO:0000259" key="7">
    <source>
        <dbReference type="PROSITE" id="PS50850"/>
    </source>
</evidence>
<keyword evidence="4 6" id="KW-1133">Transmembrane helix</keyword>
<dbReference type="InterPro" id="IPR036259">
    <property type="entry name" value="MFS_trans_sf"/>
</dbReference>
<reference evidence="9" key="1">
    <citation type="journal article" date="2006" name="Science">
        <title>Ancient noncoding elements conserved in the human genome.</title>
        <authorList>
            <person name="Venkatesh B."/>
            <person name="Kirkness E.F."/>
            <person name="Loh Y.H."/>
            <person name="Halpern A.L."/>
            <person name="Lee A.P."/>
            <person name="Johnson J."/>
            <person name="Dandona N."/>
            <person name="Viswanathan L.D."/>
            <person name="Tay A."/>
            <person name="Venter J.C."/>
            <person name="Strausberg R.L."/>
            <person name="Brenner S."/>
        </authorList>
    </citation>
    <scope>NUCLEOTIDE SEQUENCE [LARGE SCALE GENOMIC DNA]</scope>
</reference>
<keyword evidence="3 6" id="KW-0812">Transmembrane</keyword>
<dbReference type="KEGG" id="cmk:103185151"/>
<feature type="transmembrane region" description="Helical" evidence="6">
    <location>
        <begin position="172"/>
        <end position="193"/>
    </location>
</feature>
<dbReference type="GeneID" id="103185151"/>
<dbReference type="Pfam" id="PF07690">
    <property type="entry name" value="MFS_1"/>
    <property type="match status" value="1"/>
</dbReference>
<feature type="transmembrane region" description="Helical" evidence="6">
    <location>
        <begin position="341"/>
        <end position="363"/>
    </location>
</feature>
<evidence type="ECO:0000313" key="9">
    <source>
        <dbReference type="Proteomes" id="UP000314986"/>
    </source>
</evidence>
<dbReference type="InParanoid" id="A0A4W3JEG4"/>
<feature type="transmembrane region" description="Helical" evidence="6">
    <location>
        <begin position="135"/>
        <end position="165"/>
    </location>
</feature>
<dbReference type="PANTHER" id="PTHR23506:SF26">
    <property type="entry name" value="MFS-TYPE TRANSPORTER SLC18B1"/>
    <property type="match status" value="1"/>
</dbReference>
<dbReference type="GO" id="GO:0022857">
    <property type="term" value="F:transmembrane transporter activity"/>
    <property type="evidence" value="ECO:0007669"/>
    <property type="project" value="InterPro"/>
</dbReference>
<dbReference type="CTD" id="116843"/>
<evidence type="ECO:0000256" key="3">
    <source>
        <dbReference type="ARBA" id="ARBA00022692"/>
    </source>
</evidence>
<dbReference type="SUPFAM" id="SSF103473">
    <property type="entry name" value="MFS general substrate transporter"/>
    <property type="match status" value="1"/>
</dbReference>
<feature type="transmembrane region" description="Helical" evidence="6">
    <location>
        <begin position="375"/>
        <end position="395"/>
    </location>
</feature>
<dbReference type="InterPro" id="IPR020846">
    <property type="entry name" value="MFS_dom"/>
</dbReference>
<dbReference type="GeneTree" id="ENSGT00940000156674"/>
<dbReference type="OrthoDB" id="446368at2759"/>
<evidence type="ECO:0000256" key="2">
    <source>
        <dbReference type="ARBA" id="ARBA00022448"/>
    </source>
</evidence>
<evidence type="ECO:0000256" key="5">
    <source>
        <dbReference type="ARBA" id="ARBA00023136"/>
    </source>
</evidence>
<feature type="transmembrane region" description="Helical" evidence="6">
    <location>
        <begin position="283"/>
        <end position="302"/>
    </location>
</feature>
<dbReference type="PROSITE" id="PS50850">
    <property type="entry name" value="MFS"/>
    <property type="match status" value="1"/>
</dbReference>
<dbReference type="RefSeq" id="XP_007901722.1">
    <property type="nucleotide sequence ID" value="XM_007903531.2"/>
</dbReference>
<reference evidence="8" key="5">
    <citation type="submission" date="2025-09" db="UniProtKB">
        <authorList>
            <consortium name="Ensembl"/>
        </authorList>
    </citation>
    <scope>IDENTIFICATION</scope>
</reference>
<dbReference type="CDD" id="cd17385">
    <property type="entry name" value="MFS_SLC18B1"/>
    <property type="match status" value="1"/>
</dbReference>
<dbReference type="PANTHER" id="PTHR23506">
    <property type="entry name" value="GH10249P"/>
    <property type="match status" value="1"/>
</dbReference>
<dbReference type="InterPro" id="IPR050930">
    <property type="entry name" value="MFS_Vesicular_Transporter"/>
</dbReference>
<feature type="transmembrane region" description="Helical" evidence="6">
    <location>
        <begin position="314"/>
        <end position="335"/>
    </location>
</feature>
<proteinExistence type="predicted"/>
<name>A0A4W3JEG4_CALMI</name>
<feature type="transmembrane region" description="Helical" evidence="6">
    <location>
        <begin position="237"/>
        <end position="263"/>
    </location>
</feature>
<gene>
    <name evidence="8" type="primary">slc18b1</name>
</gene>
<evidence type="ECO:0000313" key="8">
    <source>
        <dbReference type="Ensembl" id="ENSCMIP00000040712.1"/>
    </source>
</evidence>
<dbReference type="Ensembl" id="ENSCMIT00000041287.1">
    <property type="protein sequence ID" value="ENSCMIP00000040712.1"/>
    <property type="gene ID" value="ENSCMIG00000016959.1"/>
</dbReference>
<sequence length="463" mass="50636">MSAAAAEETRALLVSADYSTIQGSSDLQHENPRESTKMTRYQIFTLVSSASVNFSSMICYSILGPFFPKEAENKGVSDTIVGMIFGCFAFFNLVSSLILGKYIVQIGAKFLFVVGMLVSGCCTILFGLLNRAPDGGIFIALCFIIRSVDAIGFAGSMTASFSILARAFPENVATVMGCMEIFSGLGLVLGPPFGGFLYQSFGYEVPFIVLGCLVLLMVPLNIWILPSYDGIRSTKAFWTLLALPKVFFVVLIIFSISSCIGFLDPTMSLFVIAKFNFPVGRVGLVYVGFALSYALSSPLLGFVSDRIPRARKWLIVIGSWLTSISFLFLGPIPIFHIKSEIWMFISMLILTGFSLGMCGIPTFPEIINCAYENGFEEGLGTLGLVSGIFGAFWSLGTFIGPTLGGFLYEKFDFEWAAAIQGSLPFVSGMLMGLYFIVEMLQRRRRSCSRIENCTAEESKQLLK</sequence>
<dbReference type="Proteomes" id="UP000314986">
    <property type="component" value="Unassembled WGS sequence"/>
</dbReference>
<evidence type="ECO:0000256" key="1">
    <source>
        <dbReference type="ARBA" id="ARBA00004141"/>
    </source>
</evidence>
<dbReference type="GO" id="GO:0016020">
    <property type="term" value="C:membrane"/>
    <property type="evidence" value="ECO:0007669"/>
    <property type="project" value="UniProtKB-SubCell"/>
</dbReference>
<comment type="subcellular location">
    <subcellularLocation>
        <location evidence="1">Membrane</location>
        <topology evidence="1">Multi-pass membrane protein</topology>
    </subcellularLocation>
</comment>
<evidence type="ECO:0000256" key="6">
    <source>
        <dbReference type="SAM" id="Phobius"/>
    </source>
</evidence>
<feature type="transmembrane region" description="Helical" evidence="6">
    <location>
        <begin position="415"/>
        <end position="437"/>
    </location>
</feature>
<reference evidence="8" key="4">
    <citation type="submission" date="2025-08" db="UniProtKB">
        <authorList>
            <consortium name="Ensembl"/>
        </authorList>
    </citation>
    <scope>IDENTIFICATION</scope>
</reference>
<keyword evidence="2" id="KW-0813">Transport</keyword>
<dbReference type="Gene3D" id="1.20.1250.20">
    <property type="entry name" value="MFS general substrate transporter like domains"/>
    <property type="match status" value="2"/>
</dbReference>
<dbReference type="OMA" id="RLNFEWA"/>
<feature type="transmembrane region" description="Helical" evidence="6">
    <location>
        <begin position="79"/>
        <end position="98"/>
    </location>
</feature>
<accession>A0A4W3JEG4</accession>
<dbReference type="InterPro" id="IPR011701">
    <property type="entry name" value="MFS"/>
</dbReference>